<dbReference type="Pfam" id="PF18556">
    <property type="entry name" value="TetR_C_35"/>
    <property type="match status" value="1"/>
</dbReference>
<dbReference type="InterPro" id="IPR050109">
    <property type="entry name" value="HTH-type_TetR-like_transc_reg"/>
</dbReference>
<evidence type="ECO:0000256" key="2">
    <source>
        <dbReference type="PROSITE-ProRule" id="PRU00335"/>
    </source>
</evidence>
<organism evidence="4 5">
    <name type="scientific">Actinocorallia longicatena</name>
    <dbReference type="NCBI Taxonomy" id="111803"/>
    <lineage>
        <taxon>Bacteria</taxon>
        <taxon>Bacillati</taxon>
        <taxon>Actinomycetota</taxon>
        <taxon>Actinomycetes</taxon>
        <taxon>Streptosporangiales</taxon>
        <taxon>Thermomonosporaceae</taxon>
        <taxon>Actinocorallia</taxon>
    </lineage>
</organism>
<accession>A0ABP6Q9R2</accession>
<dbReference type="Proteomes" id="UP001501237">
    <property type="component" value="Unassembled WGS sequence"/>
</dbReference>
<reference evidence="5" key="1">
    <citation type="journal article" date="2019" name="Int. J. Syst. Evol. Microbiol.">
        <title>The Global Catalogue of Microorganisms (GCM) 10K type strain sequencing project: providing services to taxonomists for standard genome sequencing and annotation.</title>
        <authorList>
            <consortium name="The Broad Institute Genomics Platform"/>
            <consortium name="The Broad Institute Genome Sequencing Center for Infectious Disease"/>
            <person name="Wu L."/>
            <person name="Ma J."/>
        </authorList>
    </citation>
    <scope>NUCLEOTIDE SEQUENCE [LARGE SCALE GENOMIC DNA]</scope>
    <source>
        <strain evidence="5">JCM 9377</strain>
    </source>
</reference>
<evidence type="ECO:0000313" key="5">
    <source>
        <dbReference type="Proteomes" id="UP001501237"/>
    </source>
</evidence>
<evidence type="ECO:0000259" key="3">
    <source>
        <dbReference type="PROSITE" id="PS50977"/>
    </source>
</evidence>
<dbReference type="EMBL" id="BAAAUV010000006">
    <property type="protein sequence ID" value="GAA3210515.1"/>
    <property type="molecule type" value="Genomic_DNA"/>
</dbReference>
<evidence type="ECO:0000256" key="1">
    <source>
        <dbReference type="ARBA" id="ARBA00023125"/>
    </source>
</evidence>
<dbReference type="InterPro" id="IPR001647">
    <property type="entry name" value="HTH_TetR"/>
</dbReference>
<proteinExistence type="predicted"/>
<dbReference type="PANTHER" id="PTHR30055">
    <property type="entry name" value="HTH-TYPE TRANSCRIPTIONAL REGULATOR RUTR"/>
    <property type="match status" value="1"/>
</dbReference>
<dbReference type="Gene3D" id="1.10.357.10">
    <property type="entry name" value="Tetracycline Repressor, domain 2"/>
    <property type="match status" value="1"/>
</dbReference>
<evidence type="ECO:0000313" key="4">
    <source>
        <dbReference type="EMBL" id="GAA3210515.1"/>
    </source>
</evidence>
<comment type="caution">
    <text evidence="4">The sequence shown here is derived from an EMBL/GenBank/DDBJ whole genome shotgun (WGS) entry which is preliminary data.</text>
</comment>
<sequence>MTGIHGERAPLRDRLLDAAFQLVETKGWQRLRVAHVAAAAGVSRQSAYNEFGSKDALGEALVVREFQRHLDGLKECLMDHRDDATAAVEDAVLYTFRSAEASPLLASILTSARVGWGAEELVEMFRTRSEPLLPYAVRVVADLVGRYRPDLDRPSVELCVDMVIRVTIGYLVTPDGSHEDSAHRIALMADRVLAPV</sequence>
<dbReference type="SUPFAM" id="SSF46689">
    <property type="entry name" value="Homeodomain-like"/>
    <property type="match status" value="1"/>
</dbReference>
<dbReference type="PANTHER" id="PTHR30055:SF146">
    <property type="entry name" value="HTH-TYPE TRANSCRIPTIONAL DUAL REGULATOR CECR"/>
    <property type="match status" value="1"/>
</dbReference>
<keyword evidence="5" id="KW-1185">Reference proteome</keyword>
<name>A0ABP6Q9R2_9ACTN</name>
<dbReference type="Pfam" id="PF00440">
    <property type="entry name" value="TetR_N"/>
    <property type="match status" value="1"/>
</dbReference>
<gene>
    <name evidence="4" type="ORF">GCM10010468_28520</name>
</gene>
<dbReference type="InterPro" id="IPR040611">
    <property type="entry name" value="AlkX_C"/>
</dbReference>
<dbReference type="PROSITE" id="PS50977">
    <property type="entry name" value="HTH_TETR_2"/>
    <property type="match status" value="1"/>
</dbReference>
<keyword evidence="1 2" id="KW-0238">DNA-binding</keyword>
<feature type="domain" description="HTH tetR-type" evidence="3">
    <location>
        <begin position="9"/>
        <end position="69"/>
    </location>
</feature>
<dbReference type="PRINTS" id="PR00455">
    <property type="entry name" value="HTHTETR"/>
</dbReference>
<dbReference type="RefSeq" id="WP_344827706.1">
    <property type="nucleotide sequence ID" value="NZ_BAAAUV010000006.1"/>
</dbReference>
<dbReference type="InterPro" id="IPR009057">
    <property type="entry name" value="Homeodomain-like_sf"/>
</dbReference>
<protein>
    <submittedName>
        <fullName evidence="4">TetR family transcriptional regulator</fullName>
    </submittedName>
</protein>
<feature type="DNA-binding region" description="H-T-H motif" evidence="2">
    <location>
        <begin position="32"/>
        <end position="51"/>
    </location>
</feature>